<dbReference type="GO" id="GO:0046872">
    <property type="term" value="F:metal ion binding"/>
    <property type="evidence" value="ECO:0007669"/>
    <property type="project" value="UniProtKB-KW"/>
</dbReference>
<dbReference type="PRINTS" id="PR00604">
    <property type="entry name" value="CYTCHRMECIAB"/>
</dbReference>
<evidence type="ECO:0000256" key="1">
    <source>
        <dbReference type="ARBA" id="ARBA00022448"/>
    </source>
</evidence>
<keyword evidence="4" id="KW-0249">Electron transport</keyword>
<accession>A0A1C7NWV7</accession>
<comment type="caution">
    <text evidence="9">The sequence shown here is derived from an EMBL/GenBank/DDBJ whole genome shotgun (WGS) entry which is preliminary data.</text>
</comment>
<gene>
    <name evidence="9" type="ORF">ADU59_21715</name>
</gene>
<evidence type="ECO:0000256" key="2">
    <source>
        <dbReference type="ARBA" id="ARBA00022617"/>
    </source>
</evidence>
<evidence type="ECO:0000256" key="4">
    <source>
        <dbReference type="ARBA" id="ARBA00022982"/>
    </source>
</evidence>
<dbReference type="Pfam" id="PF00034">
    <property type="entry name" value="Cytochrom_C"/>
    <property type="match status" value="1"/>
</dbReference>
<evidence type="ECO:0000313" key="10">
    <source>
        <dbReference type="Proteomes" id="UP000093111"/>
    </source>
</evidence>
<dbReference type="PANTHER" id="PTHR11961">
    <property type="entry name" value="CYTOCHROME C"/>
    <property type="match status" value="1"/>
</dbReference>
<keyword evidence="3 6" id="KW-0479">Metal-binding</keyword>
<dbReference type="SUPFAM" id="SSF46626">
    <property type="entry name" value="Cytochrome c"/>
    <property type="match status" value="1"/>
</dbReference>
<keyword evidence="5 6" id="KW-0408">Iron</keyword>
<evidence type="ECO:0000256" key="6">
    <source>
        <dbReference type="PROSITE-ProRule" id="PRU00433"/>
    </source>
</evidence>
<dbReference type="AlphaFoldDB" id="A0A1C7NWV7"/>
<dbReference type="Gene3D" id="1.10.760.10">
    <property type="entry name" value="Cytochrome c-like domain"/>
    <property type="match status" value="1"/>
</dbReference>
<evidence type="ECO:0000256" key="5">
    <source>
        <dbReference type="ARBA" id="ARBA00023004"/>
    </source>
</evidence>
<feature type="signal peptide" evidence="7">
    <location>
        <begin position="1"/>
        <end position="23"/>
    </location>
</feature>
<evidence type="ECO:0000313" key="9">
    <source>
        <dbReference type="EMBL" id="OBZ93469.1"/>
    </source>
</evidence>
<keyword evidence="1" id="KW-0813">Transport</keyword>
<feature type="chain" id="PRO_5008889990" description="Cytochrome c domain-containing protein" evidence="7">
    <location>
        <begin position="24"/>
        <end position="127"/>
    </location>
</feature>
<evidence type="ECO:0000256" key="7">
    <source>
        <dbReference type="SAM" id="SignalP"/>
    </source>
</evidence>
<evidence type="ECO:0000259" key="8">
    <source>
        <dbReference type="PROSITE" id="PS51007"/>
    </source>
</evidence>
<keyword evidence="2 6" id="KW-0349">Heme</keyword>
<dbReference type="STRING" id="1612624.ADU59_21715"/>
<dbReference type="Proteomes" id="UP000093111">
    <property type="component" value="Unassembled WGS sequence"/>
</dbReference>
<keyword evidence="10" id="KW-1185">Reference proteome</keyword>
<dbReference type="RefSeq" id="WP_068956439.1">
    <property type="nucleotide sequence ID" value="NZ_LGLV01000014.1"/>
</dbReference>
<evidence type="ECO:0000256" key="3">
    <source>
        <dbReference type="ARBA" id="ARBA00022723"/>
    </source>
</evidence>
<name>A0A1C7NWV7_9HYPH</name>
<dbReference type="EMBL" id="LGLV01000014">
    <property type="protein sequence ID" value="OBZ93469.1"/>
    <property type="molecule type" value="Genomic_DNA"/>
</dbReference>
<keyword evidence="7" id="KW-0732">Signal</keyword>
<dbReference type="GO" id="GO:0020037">
    <property type="term" value="F:heme binding"/>
    <property type="evidence" value="ECO:0007669"/>
    <property type="project" value="InterPro"/>
</dbReference>
<protein>
    <recommendedName>
        <fullName evidence="8">Cytochrome c domain-containing protein</fullName>
    </recommendedName>
</protein>
<dbReference type="InterPro" id="IPR009056">
    <property type="entry name" value="Cyt_c-like_dom"/>
</dbReference>
<sequence length="127" mass="13334">MKRMKLATFCVLGLALCPSLAAAESDAGRGEKIFNRCSGCHTVNSQNRVGPSLSGVVGRKAGTVEGARYSKALTQSGLVWTEENLDAYLAAPATLVRGTTMTVRIANGQDRQDIIAYLKSLGSGSAQ</sequence>
<proteinExistence type="predicted"/>
<dbReference type="PROSITE" id="PS51007">
    <property type="entry name" value="CYTC"/>
    <property type="match status" value="1"/>
</dbReference>
<dbReference type="GO" id="GO:0009055">
    <property type="term" value="F:electron transfer activity"/>
    <property type="evidence" value="ECO:0007669"/>
    <property type="project" value="InterPro"/>
</dbReference>
<dbReference type="InterPro" id="IPR036909">
    <property type="entry name" value="Cyt_c-like_dom_sf"/>
</dbReference>
<organism evidence="9 10">
    <name type="scientific">Pararhizobium polonicum</name>
    <dbReference type="NCBI Taxonomy" id="1612624"/>
    <lineage>
        <taxon>Bacteria</taxon>
        <taxon>Pseudomonadati</taxon>
        <taxon>Pseudomonadota</taxon>
        <taxon>Alphaproteobacteria</taxon>
        <taxon>Hyphomicrobiales</taxon>
        <taxon>Rhizobiaceae</taxon>
        <taxon>Rhizobium/Agrobacterium group</taxon>
        <taxon>Pararhizobium</taxon>
    </lineage>
</organism>
<feature type="domain" description="Cytochrome c" evidence="8">
    <location>
        <begin position="25"/>
        <end position="122"/>
    </location>
</feature>
<dbReference type="InterPro" id="IPR002327">
    <property type="entry name" value="Cyt_c_1A/1B"/>
</dbReference>
<reference evidence="9 10" key="1">
    <citation type="journal article" date="2016" name="Syst. Appl. Microbiol.">
        <title>Pararhizobium polonicum sp. nov. isolated from tumors on stone fruit rootstocks.</title>
        <authorList>
            <person name="Pulawska J."/>
            <person name="Kuzmanovic N."/>
            <person name="Willems A."/>
            <person name="Pothier J.F."/>
        </authorList>
    </citation>
    <scope>NUCLEOTIDE SEQUENCE [LARGE SCALE GENOMIC DNA]</scope>
    <source>
        <strain evidence="9 10">F5.1</strain>
    </source>
</reference>